<dbReference type="Proteomes" id="UP000182692">
    <property type="component" value="Unassembled WGS sequence"/>
</dbReference>
<feature type="binding site" description="axial binding residue" evidence="9">
    <location>
        <position position="223"/>
    </location>
    <ligand>
        <name>heme c</name>
        <dbReference type="ChEBI" id="CHEBI:61717"/>
        <label>2</label>
    </ligand>
    <ligandPart>
        <name>Fe</name>
        <dbReference type="ChEBI" id="CHEBI:18248"/>
    </ligandPart>
</feature>
<dbReference type="PANTHER" id="PTHR30600:SF7">
    <property type="entry name" value="CYTOCHROME C PEROXIDASE-RELATED"/>
    <property type="match status" value="1"/>
</dbReference>
<dbReference type="STRING" id="1121869.SAMN03084138_03385"/>
<protein>
    <submittedName>
        <fullName evidence="12">Cytochrome c peroxidase</fullName>
    </submittedName>
</protein>
<proteinExistence type="predicted"/>
<dbReference type="InterPro" id="IPR051395">
    <property type="entry name" value="Cytochrome_c_Peroxidase/MauG"/>
</dbReference>
<dbReference type="RefSeq" id="WP_074927857.1">
    <property type="nucleotide sequence ID" value="NZ_FOWR01000028.1"/>
</dbReference>
<comment type="PTM">
    <text evidence="8">Binds 2 heme groups per subunit.</text>
</comment>
<dbReference type="SUPFAM" id="SSF46626">
    <property type="entry name" value="Cytochrome c"/>
    <property type="match status" value="2"/>
</dbReference>
<accession>A0A1I5TYV6</accession>
<evidence type="ECO:0000256" key="5">
    <source>
        <dbReference type="ARBA" id="ARBA00022764"/>
    </source>
</evidence>
<reference evidence="12 13" key="1">
    <citation type="submission" date="2016-10" db="EMBL/GenBank/DDBJ databases">
        <authorList>
            <person name="de Groot N.N."/>
        </authorList>
    </citation>
    <scope>NUCLEOTIDE SEQUENCE [LARGE SCALE GENOMIC DNA]</scope>
    <source>
        <strain evidence="12 13">DSM 15893</strain>
    </source>
</reference>
<dbReference type="InterPro" id="IPR036909">
    <property type="entry name" value="Cyt_c-like_dom_sf"/>
</dbReference>
<keyword evidence="4 10" id="KW-0732">Signal</keyword>
<dbReference type="InterPro" id="IPR009056">
    <property type="entry name" value="Cyt_c-like_dom"/>
</dbReference>
<dbReference type="InterPro" id="IPR004852">
    <property type="entry name" value="Di-haem_cyt_c_peroxidsae"/>
</dbReference>
<keyword evidence="3 9" id="KW-0479">Metal-binding</keyword>
<feature type="domain" description="Cytochrome c" evidence="11">
    <location>
        <begin position="205"/>
        <end position="318"/>
    </location>
</feature>
<evidence type="ECO:0000256" key="3">
    <source>
        <dbReference type="ARBA" id="ARBA00022723"/>
    </source>
</evidence>
<evidence type="ECO:0000256" key="6">
    <source>
        <dbReference type="ARBA" id="ARBA00023002"/>
    </source>
</evidence>
<dbReference type="PANTHER" id="PTHR30600">
    <property type="entry name" value="CYTOCHROME C PEROXIDASE-RELATED"/>
    <property type="match status" value="1"/>
</dbReference>
<evidence type="ECO:0000256" key="9">
    <source>
        <dbReference type="PIRSR" id="PIRSR000294-2"/>
    </source>
</evidence>
<feature type="domain" description="Cytochrome c" evidence="11">
    <location>
        <begin position="50"/>
        <end position="179"/>
    </location>
</feature>
<dbReference type="GO" id="GO:0046872">
    <property type="term" value="F:metal ion binding"/>
    <property type="evidence" value="ECO:0007669"/>
    <property type="project" value="UniProtKB-KW"/>
</dbReference>
<organism evidence="12 13">
    <name type="scientific">Enterovibrio norvegicus DSM 15893</name>
    <dbReference type="NCBI Taxonomy" id="1121869"/>
    <lineage>
        <taxon>Bacteria</taxon>
        <taxon>Pseudomonadati</taxon>
        <taxon>Pseudomonadota</taxon>
        <taxon>Gammaproteobacteria</taxon>
        <taxon>Vibrionales</taxon>
        <taxon>Vibrionaceae</taxon>
        <taxon>Enterovibrio</taxon>
    </lineage>
</organism>
<evidence type="ECO:0000313" key="13">
    <source>
        <dbReference type="Proteomes" id="UP000182692"/>
    </source>
</evidence>
<dbReference type="OrthoDB" id="9805202at2"/>
<evidence type="ECO:0000256" key="8">
    <source>
        <dbReference type="PIRSR" id="PIRSR000294-1"/>
    </source>
</evidence>
<keyword evidence="5" id="KW-0574">Periplasm</keyword>
<feature type="binding site" description="covalent" evidence="8">
    <location>
        <position position="75"/>
    </location>
    <ligand>
        <name>heme c</name>
        <dbReference type="ChEBI" id="CHEBI:61717"/>
        <label>1</label>
    </ligand>
</feature>
<name>A0A1I5TYV6_9GAMM</name>
<evidence type="ECO:0000256" key="4">
    <source>
        <dbReference type="ARBA" id="ARBA00022729"/>
    </source>
</evidence>
<dbReference type="GeneID" id="35874291"/>
<evidence type="ECO:0000259" key="11">
    <source>
        <dbReference type="PROSITE" id="PS51007"/>
    </source>
</evidence>
<evidence type="ECO:0000256" key="2">
    <source>
        <dbReference type="ARBA" id="ARBA00022617"/>
    </source>
</evidence>
<sequence length="325" mass="35360">MKTIRTVFFVISMLGFSLSTSAAEPLQTLANKLFGPLPETMPGSEFDTPERIALGKALYFETALSAVDNQSCNTCHNLLDGGSGAEPLSVSVGALGKLGTRNSLTTWNAGFQFAQFWDGRAKDLAEQARGPITNPIEMGLSSEDEAIDKLKDKGYQDAFAAAFPDADDALTFDHLTESLAAFQRTLVTEDRFDMYLAGDITALNAQEKRGLEQFISTGCNACHNGPLLGGELFMKMGLVKPYPNKIDKGRAHVTGSSADNFMFKVPTLRNVAQTAPYFHDGAVFNLDQAVRDTAWHQLGVKLSEEDVKDISAFFSSLDNTKKITF</sequence>
<feature type="binding site" description="covalent" evidence="8">
    <location>
        <position position="219"/>
    </location>
    <ligand>
        <name>heme c</name>
        <dbReference type="ChEBI" id="CHEBI:61717"/>
        <label>2</label>
    </ligand>
</feature>
<feature type="binding site" description="covalent" evidence="8">
    <location>
        <position position="72"/>
    </location>
    <ligand>
        <name>heme c</name>
        <dbReference type="ChEBI" id="CHEBI:61717"/>
        <label>1</label>
    </ligand>
</feature>
<keyword evidence="2 8" id="KW-0349">Heme</keyword>
<dbReference type="Gene3D" id="1.10.760.10">
    <property type="entry name" value="Cytochrome c-like domain"/>
    <property type="match status" value="2"/>
</dbReference>
<evidence type="ECO:0000256" key="7">
    <source>
        <dbReference type="ARBA" id="ARBA00023004"/>
    </source>
</evidence>
<feature type="binding site" description="covalent" evidence="8">
    <location>
        <position position="222"/>
    </location>
    <ligand>
        <name>heme c</name>
        <dbReference type="ChEBI" id="CHEBI:61717"/>
        <label>2</label>
    </ligand>
</feature>
<dbReference type="PROSITE" id="PS51007">
    <property type="entry name" value="CYTC"/>
    <property type="match status" value="2"/>
</dbReference>
<feature type="binding site" description="axial binding residue" evidence="9">
    <location>
        <position position="76"/>
    </location>
    <ligand>
        <name>heme c</name>
        <dbReference type="ChEBI" id="CHEBI:61717"/>
        <label>1</label>
    </ligand>
    <ligandPart>
        <name>Fe</name>
        <dbReference type="ChEBI" id="CHEBI:18248"/>
    </ligandPart>
</feature>
<dbReference type="GO" id="GO:0020037">
    <property type="term" value="F:heme binding"/>
    <property type="evidence" value="ECO:0007669"/>
    <property type="project" value="InterPro"/>
</dbReference>
<dbReference type="EMBL" id="FOWR01000028">
    <property type="protein sequence ID" value="SFP88189.1"/>
    <property type="molecule type" value="Genomic_DNA"/>
</dbReference>
<dbReference type="GO" id="GO:0009055">
    <property type="term" value="F:electron transfer activity"/>
    <property type="evidence" value="ECO:0007669"/>
    <property type="project" value="InterPro"/>
</dbReference>
<keyword evidence="6" id="KW-0560">Oxidoreductase</keyword>
<dbReference type="PIRSF" id="PIRSF000294">
    <property type="entry name" value="Cytochrome-c_peroxidase"/>
    <property type="match status" value="1"/>
</dbReference>
<feature type="chain" id="PRO_5010180426" evidence="10">
    <location>
        <begin position="23"/>
        <end position="325"/>
    </location>
</feature>
<dbReference type="GO" id="GO:0042597">
    <property type="term" value="C:periplasmic space"/>
    <property type="evidence" value="ECO:0007669"/>
    <property type="project" value="UniProtKB-SubCell"/>
</dbReference>
<dbReference type="GO" id="GO:0004130">
    <property type="term" value="F:cytochrome-c peroxidase activity"/>
    <property type="evidence" value="ECO:0007669"/>
    <property type="project" value="TreeGrafter"/>
</dbReference>
<comment type="subcellular location">
    <subcellularLocation>
        <location evidence="1">Periplasm</location>
    </subcellularLocation>
</comment>
<evidence type="ECO:0000256" key="10">
    <source>
        <dbReference type="SAM" id="SignalP"/>
    </source>
</evidence>
<keyword evidence="12" id="KW-0575">Peroxidase</keyword>
<evidence type="ECO:0000313" key="12">
    <source>
        <dbReference type="EMBL" id="SFP88189.1"/>
    </source>
</evidence>
<evidence type="ECO:0000256" key="1">
    <source>
        <dbReference type="ARBA" id="ARBA00004418"/>
    </source>
</evidence>
<dbReference type="InterPro" id="IPR026259">
    <property type="entry name" value="MauG/Cytc_peroxidase"/>
</dbReference>
<comment type="cofactor">
    <cofactor evidence="8">
        <name>heme</name>
        <dbReference type="ChEBI" id="CHEBI:30413"/>
    </cofactor>
    <text evidence="8">Binds 2 heme groups.</text>
</comment>
<keyword evidence="7 9" id="KW-0408">Iron</keyword>
<dbReference type="AlphaFoldDB" id="A0A1I5TYV6"/>
<gene>
    <name evidence="12" type="ORF">SAMN03084138_03385</name>
</gene>
<dbReference type="Pfam" id="PF03150">
    <property type="entry name" value="CCP_MauG"/>
    <property type="match status" value="1"/>
</dbReference>
<feature type="signal peptide" evidence="10">
    <location>
        <begin position="1"/>
        <end position="22"/>
    </location>
</feature>